<name>A0ABU5IK08_9BURK</name>
<dbReference type="SUPFAM" id="SSF49879">
    <property type="entry name" value="SMAD/FHA domain"/>
    <property type="match status" value="1"/>
</dbReference>
<feature type="domain" description="FHA" evidence="1">
    <location>
        <begin position="221"/>
        <end position="264"/>
    </location>
</feature>
<dbReference type="InterPro" id="IPR008984">
    <property type="entry name" value="SMAD_FHA_dom_sf"/>
</dbReference>
<comment type="caution">
    <text evidence="3">The sequence shown here is derived from an EMBL/GenBank/DDBJ whole genome shotgun (WGS) entry which is preliminary data.</text>
</comment>
<evidence type="ECO:0000259" key="2">
    <source>
        <dbReference type="PROSITE" id="PS50125"/>
    </source>
</evidence>
<dbReference type="PROSITE" id="PS50125">
    <property type="entry name" value="GUANYLATE_CYCLASE_2"/>
    <property type="match status" value="1"/>
</dbReference>
<dbReference type="PROSITE" id="PS50006">
    <property type="entry name" value="FHA_DOMAIN"/>
    <property type="match status" value="1"/>
</dbReference>
<dbReference type="RefSeq" id="WP_066335116.1">
    <property type="nucleotide sequence ID" value="NZ_JAXOJX010000040.1"/>
</dbReference>
<dbReference type="EMBL" id="JAXOJX010000040">
    <property type="protein sequence ID" value="MDZ5459237.1"/>
    <property type="molecule type" value="Genomic_DNA"/>
</dbReference>
<protein>
    <submittedName>
        <fullName evidence="3">Adenylate/guanylate cyclase domain-containing protein</fullName>
    </submittedName>
</protein>
<dbReference type="CDD" id="cd07302">
    <property type="entry name" value="CHD"/>
    <property type="match status" value="1"/>
</dbReference>
<feature type="domain" description="Guanylate cyclase" evidence="2">
    <location>
        <begin position="8"/>
        <end position="130"/>
    </location>
</feature>
<proteinExistence type="predicted"/>
<dbReference type="PANTHER" id="PTHR43081:SF1">
    <property type="entry name" value="ADENYLATE CYCLASE, TERMINAL-DIFFERENTIATION SPECIFIC"/>
    <property type="match status" value="1"/>
</dbReference>
<dbReference type="InterPro" id="IPR001054">
    <property type="entry name" value="A/G_cyclase"/>
</dbReference>
<organism evidence="3 4">
    <name type="scientific">Azohydromonas lata</name>
    <dbReference type="NCBI Taxonomy" id="45677"/>
    <lineage>
        <taxon>Bacteria</taxon>
        <taxon>Pseudomonadati</taxon>
        <taxon>Pseudomonadota</taxon>
        <taxon>Betaproteobacteria</taxon>
        <taxon>Burkholderiales</taxon>
        <taxon>Sphaerotilaceae</taxon>
        <taxon>Azohydromonas</taxon>
    </lineage>
</organism>
<dbReference type="InterPro" id="IPR000253">
    <property type="entry name" value="FHA_dom"/>
</dbReference>
<dbReference type="Gene3D" id="3.30.70.1230">
    <property type="entry name" value="Nucleotide cyclase"/>
    <property type="match status" value="1"/>
</dbReference>
<evidence type="ECO:0000259" key="1">
    <source>
        <dbReference type="PROSITE" id="PS50006"/>
    </source>
</evidence>
<evidence type="ECO:0000313" key="4">
    <source>
        <dbReference type="Proteomes" id="UP001293718"/>
    </source>
</evidence>
<dbReference type="Proteomes" id="UP001293718">
    <property type="component" value="Unassembled WGS sequence"/>
</dbReference>
<dbReference type="Pfam" id="PF00211">
    <property type="entry name" value="Guanylate_cyc"/>
    <property type="match status" value="1"/>
</dbReference>
<evidence type="ECO:0000313" key="3">
    <source>
        <dbReference type="EMBL" id="MDZ5459237.1"/>
    </source>
</evidence>
<keyword evidence="4" id="KW-1185">Reference proteome</keyword>
<reference evidence="3 4" key="1">
    <citation type="submission" date="2023-11" db="EMBL/GenBank/DDBJ databases">
        <title>Draft genome of Azohydromonas lata strain H1 (DSM1123), a polyhydroxyalkanoate producer.</title>
        <authorList>
            <person name="Traversa D."/>
            <person name="D'Addabbo P."/>
            <person name="Pazzani C."/>
            <person name="Manzari C."/>
            <person name="Chiara M."/>
            <person name="Scrascia M."/>
        </authorList>
    </citation>
    <scope>NUCLEOTIDE SEQUENCE [LARGE SCALE GENOMIC DNA]</scope>
    <source>
        <strain evidence="3 4">H1</strain>
    </source>
</reference>
<dbReference type="SUPFAM" id="SSF55073">
    <property type="entry name" value="Nucleotide cyclase"/>
    <property type="match status" value="1"/>
</dbReference>
<dbReference type="InterPro" id="IPR050697">
    <property type="entry name" value="Adenylyl/Guanylyl_Cyclase_3/4"/>
</dbReference>
<gene>
    <name evidence="3" type="ORF">SM757_21900</name>
</gene>
<dbReference type="InterPro" id="IPR029787">
    <property type="entry name" value="Nucleotide_cyclase"/>
</dbReference>
<dbReference type="CDD" id="cd00060">
    <property type="entry name" value="FHA"/>
    <property type="match status" value="1"/>
</dbReference>
<dbReference type="Gene3D" id="2.60.200.20">
    <property type="match status" value="1"/>
</dbReference>
<dbReference type="PANTHER" id="PTHR43081">
    <property type="entry name" value="ADENYLATE CYCLASE, TERMINAL-DIFFERENTIATION SPECIFIC-RELATED"/>
    <property type="match status" value="1"/>
</dbReference>
<accession>A0ABU5IK08</accession>
<dbReference type="Pfam" id="PF00498">
    <property type="entry name" value="FHA"/>
    <property type="match status" value="1"/>
</dbReference>
<sequence>MTRILERTVLFADLRGSTALYERLGNAAASTLVTGAVGLVGECVERGGGHVVKTLGDGLMAVFEHTAAAVAAADAMHVALDRPPQGSGAATAAGVASGALKLQVAMARGEVVEIDSDCFGDAVNVAARLLDHAGDNETLVTVDVLAGLQPVQQTRFRALDRLQLRGRAEPVQVHLLQGRAAATDGAATQFGDAVALPGEPEALRLVWRGQERIFATSQFPLVLGRSPQAGCCIDDSRVSRSHARIDWHGGAFQFTDLSFNGSFVRFAHDRAVLSLRRGSCTLHGRGEIGLGVPPGDVRAPVLRFEVLRLGNNRLPPEPATA</sequence>